<proteinExistence type="predicted"/>
<evidence type="ECO:0000313" key="1">
    <source>
        <dbReference type="EMBL" id="GGN65813.1"/>
    </source>
</evidence>
<reference evidence="1" key="2">
    <citation type="submission" date="2020-09" db="EMBL/GenBank/DDBJ databases">
        <authorList>
            <person name="Sun Q."/>
            <person name="Ohkuma M."/>
        </authorList>
    </citation>
    <scope>NUCLEOTIDE SEQUENCE</scope>
    <source>
        <strain evidence="1">JCM 17251</strain>
    </source>
</reference>
<name>A0A918D5G8_9BACI</name>
<protein>
    <submittedName>
        <fullName evidence="1">Tetraprenyl-beta-curcumene synthase</fullName>
    </submittedName>
</protein>
<dbReference type="AlphaFoldDB" id="A0A918D5G8"/>
<dbReference type="Pfam" id="PF10776">
    <property type="entry name" value="DUF2600"/>
    <property type="match status" value="1"/>
</dbReference>
<dbReference type="InterPro" id="IPR019712">
    <property type="entry name" value="YtpB-like"/>
</dbReference>
<organism evidence="1 2">
    <name type="scientific">Oceanobacillus indicireducens</name>
    <dbReference type="NCBI Taxonomy" id="1004261"/>
    <lineage>
        <taxon>Bacteria</taxon>
        <taxon>Bacillati</taxon>
        <taxon>Bacillota</taxon>
        <taxon>Bacilli</taxon>
        <taxon>Bacillales</taxon>
        <taxon>Bacillaceae</taxon>
        <taxon>Oceanobacillus</taxon>
    </lineage>
</organism>
<dbReference type="EMBL" id="BMOS01000040">
    <property type="protein sequence ID" value="GGN65813.1"/>
    <property type="molecule type" value="Genomic_DNA"/>
</dbReference>
<comment type="caution">
    <text evidence="1">The sequence shown here is derived from an EMBL/GenBank/DDBJ whole genome shotgun (WGS) entry which is preliminary data.</text>
</comment>
<dbReference type="Proteomes" id="UP000624041">
    <property type="component" value="Unassembled WGS sequence"/>
</dbReference>
<dbReference type="RefSeq" id="WP_188859257.1">
    <property type="nucleotide sequence ID" value="NZ_BMOS01000040.1"/>
</dbReference>
<sequence>MLVPNTATGLLYEVYNTLFPIVEEEMKGWEEKAAAIPDRELQLQALASIDSKKFHCQGGAVFALLAGMKYEKAIRFIVAYQTISDYLDNLCDRSTSLDPKDFRMLHEAMKDALRPEAALQDYYAYRSEKADGGYLEKLVLTCQAALKDSDDYEQIQEYCLELWALYADLQVHKHVKVEERIPRLTTWYKENKDKAFGLSWYEFAAASGSTLGIFCLVSYAMGGKMTASLPQHIMYSYFPSVQGLHILLDYYIDQKEDEMEGDLNFCNYYRDDVELLERLQYFIHLAEDRTRDLPDSTFHQYIPKGLVALYLSDEKVESLREGKQVRKRLLKTAGMSGAFLHYNIRLYNKVKLHSVGRLPPTEC</sequence>
<gene>
    <name evidence="1" type="primary">ytpB</name>
    <name evidence="1" type="ORF">GCM10007971_35050</name>
</gene>
<keyword evidence="2" id="KW-1185">Reference proteome</keyword>
<accession>A0A918D5G8</accession>
<evidence type="ECO:0000313" key="2">
    <source>
        <dbReference type="Proteomes" id="UP000624041"/>
    </source>
</evidence>
<reference evidence="1" key="1">
    <citation type="journal article" date="2014" name="Int. J. Syst. Evol. Microbiol.">
        <title>Complete genome sequence of Corynebacterium casei LMG S-19264T (=DSM 44701T), isolated from a smear-ripened cheese.</title>
        <authorList>
            <consortium name="US DOE Joint Genome Institute (JGI-PGF)"/>
            <person name="Walter F."/>
            <person name="Albersmeier A."/>
            <person name="Kalinowski J."/>
            <person name="Ruckert C."/>
        </authorList>
    </citation>
    <scope>NUCLEOTIDE SEQUENCE</scope>
    <source>
        <strain evidence="1">JCM 17251</strain>
    </source>
</reference>